<organism evidence="5 6">
    <name type="scientific">Mesotoga infera</name>
    <dbReference type="NCBI Taxonomy" id="1236046"/>
    <lineage>
        <taxon>Bacteria</taxon>
        <taxon>Thermotogati</taxon>
        <taxon>Thermotogota</taxon>
        <taxon>Thermotogae</taxon>
        <taxon>Kosmotogales</taxon>
        <taxon>Kosmotogaceae</taxon>
        <taxon>Mesotoga</taxon>
    </lineage>
</organism>
<dbReference type="PANTHER" id="PTHR43649">
    <property type="entry name" value="ARABINOSE-BINDING PROTEIN-RELATED"/>
    <property type="match status" value="1"/>
</dbReference>
<reference evidence="6" key="1">
    <citation type="journal article" date="2015" name="MBio">
        <title>Genome-Resolved Metagenomic Analysis Reveals Roles for Candidate Phyla and Other Microbial Community Members in Biogeochemical Transformations in Oil Reservoirs.</title>
        <authorList>
            <person name="Hu P."/>
            <person name="Tom L."/>
            <person name="Singh A."/>
            <person name="Thomas B.C."/>
            <person name="Baker B.J."/>
            <person name="Piceno Y.M."/>
            <person name="Andersen G.L."/>
            <person name="Banfield J.F."/>
        </authorList>
    </citation>
    <scope>NUCLEOTIDE SEQUENCE [LARGE SCALE GENOMIC DNA]</scope>
</reference>
<dbReference type="Pfam" id="PF13416">
    <property type="entry name" value="SBP_bac_8"/>
    <property type="match status" value="1"/>
</dbReference>
<dbReference type="PANTHER" id="PTHR43649:SF31">
    <property type="entry name" value="SN-GLYCEROL-3-PHOSPHATE-BINDING PERIPLASMIC PROTEIN UGPB"/>
    <property type="match status" value="1"/>
</dbReference>
<keyword evidence="4" id="KW-0732">Signal</keyword>
<comment type="subcellular location">
    <subcellularLocation>
        <location evidence="1">Cell envelope</location>
    </subcellularLocation>
</comment>
<proteinExistence type="inferred from homology"/>
<dbReference type="Proteomes" id="UP000055014">
    <property type="component" value="Unassembled WGS sequence"/>
</dbReference>
<evidence type="ECO:0000256" key="3">
    <source>
        <dbReference type="ARBA" id="ARBA00022448"/>
    </source>
</evidence>
<dbReference type="EMBL" id="LGGW01000205">
    <property type="protein sequence ID" value="KUK85528.1"/>
    <property type="molecule type" value="Genomic_DNA"/>
</dbReference>
<dbReference type="InterPro" id="IPR050490">
    <property type="entry name" value="Bact_solute-bd_prot1"/>
</dbReference>
<comment type="similarity">
    <text evidence="2">Belongs to the bacterial solute-binding protein 1 family.</text>
</comment>
<gene>
    <name evidence="5" type="ORF">XE02_1513</name>
</gene>
<evidence type="ECO:0000313" key="5">
    <source>
        <dbReference type="EMBL" id="KUK85528.1"/>
    </source>
</evidence>
<dbReference type="InterPro" id="IPR006059">
    <property type="entry name" value="SBP"/>
</dbReference>
<dbReference type="GO" id="GO:0030313">
    <property type="term" value="C:cell envelope"/>
    <property type="evidence" value="ECO:0007669"/>
    <property type="project" value="UniProtKB-SubCell"/>
</dbReference>
<sequence>MVVDGGAFQDLNYFIDKDPEFKATLDDFWPRFIQANTYEQGLLGFPLNCSTPLMYINRDLFRQAGLDPDNPPKTWNEVYAAAKQIKTLGEDIFGYRFGVDDWLLEAYIWQFGGQIISEDGREMLIYSPETVAAWNFFQKGVREGIFIFGVSGGNELDLSGRIAMVVRSTGSLGYLKQNAKFDLGATTMPGQVKEVVPIGGANVFMFSARPQAEKEAAWEFLKFLTSTENTKRWSLATGYMTSRISAFESPEIQKIMTDDPRFALTYQQLRDSAVRRPWYGPYPEVHAMITSAWEDAMSNPTKDVDAILKNLHKEAQYVLDDYYF</sequence>
<keyword evidence="3" id="KW-0813">Transport</keyword>
<evidence type="ECO:0000256" key="2">
    <source>
        <dbReference type="ARBA" id="ARBA00008520"/>
    </source>
</evidence>
<evidence type="ECO:0000256" key="1">
    <source>
        <dbReference type="ARBA" id="ARBA00004196"/>
    </source>
</evidence>
<dbReference type="Gene3D" id="3.40.190.10">
    <property type="entry name" value="Periplasmic binding protein-like II"/>
    <property type="match status" value="2"/>
</dbReference>
<accession>A0A101HZM2</accession>
<dbReference type="AlphaFoldDB" id="A0A101HZM2"/>
<dbReference type="PATRIC" id="fig|1236046.5.peg.1665"/>
<evidence type="ECO:0000313" key="6">
    <source>
        <dbReference type="Proteomes" id="UP000055014"/>
    </source>
</evidence>
<dbReference type="SUPFAM" id="SSF53850">
    <property type="entry name" value="Periplasmic binding protein-like II"/>
    <property type="match status" value="1"/>
</dbReference>
<comment type="caution">
    <text evidence="5">The sequence shown here is derived from an EMBL/GenBank/DDBJ whole genome shotgun (WGS) entry which is preliminary data.</text>
</comment>
<name>A0A101HZM2_9BACT</name>
<evidence type="ECO:0000256" key="4">
    <source>
        <dbReference type="ARBA" id="ARBA00022729"/>
    </source>
</evidence>
<dbReference type="CDD" id="cd14748">
    <property type="entry name" value="PBP2_UgpB"/>
    <property type="match status" value="1"/>
</dbReference>
<protein>
    <submittedName>
        <fullName evidence="5">Putative Glycerol-3-phosphate-binding periplasmic protein</fullName>
    </submittedName>
</protein>